<reference evidence="1" key="1">
    <citation type="submission" date="2020-04" db="EMBL/GenBank/DDBJ databases">
        <authorList>
            <person name="Alioto T."/>
            <person name="Alioto T."/>
            <person name="Gomez Garrido J."/>
        </authorList>
    </citation>
    <scope>NUCLEOTIDE SEQUENCE</scope>
    <source>
        <strain evidence="1">A484AB</strain>
    </source>
</reference>
<feature type="non-terminal residue" evidence="1">
    <location>
        <position position="1"/>
    </location>
</feature>
<dbReference type="Proteomes" id="UP001152795">
    <property type="component" value="Unassembled WGS sequence"/>
</dbReference>
<name>A0A7D9L1M4_PARCT</name>
<dbReference type="AlphaFoldDB" id="A0A7D9L1M4"/>
<gene>
    <name evidence="1" type="ORF">PACLA_8A025392</name>
</gene>
<evidence type="ECO:0000313" key="1">
    <source>
        <dbReference type="EMBL" id="CAB4023939.1"/>
    </source>
</evidence>
<dbReference type="EMBL" id="CACRXK020012756">
    <property type="protein sequence ID" value="CAB4023939.1"/>
    <property type="molecule type" value="Genomic_DNA"/>
</dbReference>
<protein>
    <submittedName>
        <fullName evidence="1">Uncharacterized protein</fullName>
    </submittedName>
</protein>
<evidence type="ECO:0000313" key="2">
    <source>
        <dbReference type="Proteomes" id="UP001152795"/>
    </source>
</evidence>
<accession>A0A7D9L1M4</accession>
<comment type="caution">
    <text evidence="1">The sequence shown here is derived from an EMBL/GenBank/DDBJ whole genome shotgun (WGS) entry which is preliminary data.</text>
</comment>
<proteinExistence type="predicted"/>
<sequence>HVNTWMPQKTKYHEQEEANVVETITNMSNPFDVDGSMINIASGKVATADVSRDINCADDVGGQKCKIFISKAFT</sequence>
<organism evidence="1 2">
    <name type="scientific">Paramuricea clavata</name>
    <name type="common">Red gorgonian</name>
    <name type="synonym">Violescent sea-whip</name>
    <dbReference type="NCBI Taxonomy" id="317549"/>
    <lineage>
        <taxon>Eukaryota</taxon>
        <taxon>Metazoa</taxon>
        <taxon>Cnidaria</taxon>
        <taxon>Anthozoa</taxon>
        <taxon>Octocorallia</taxon>
        <taxon>Malacalcyonacea</taxon>
        <taxon>Plexauridae</taxon>
        <taxon>Paramuricea</taxon>
    </lineage>
</organism>
<keyword evidence="2" id="KW-1185">Reference proteome</keyword>